<accession>A0A4P5P668</accession>
<keyword evidence="2" id="KW-1185">Reference proteome</keyword>
<dbReference type="EMBL" id="BJCC01000009">
    <property type="protein sequence ID" value="GCF93220.1"/>
    <property type="molecule type" value="Genomic_DNA"/>
</dbReference>
<gene>
    <name evidence="1" type="ORF">NRIC_11110</name>
</gene>
<evidence type="ECO:0000313" key="1">
    <source>
        <dbReference type="EMBL" id="GCF93220.1"/>
    </source>
</evidence>
<comment type="caution">
    <text evidence="1">The sequence shown here is derived from an EMBL/GenBank/DDBJ whole genome shotgun (WGS) entry which is preliminary data.</text>
</comment>
<sequence length="91" mass="10289">MNMNHQKTIERIAQRSGESQQTCENVLKCYEKYAENHLKEAGRKHLDQIAEAIAASTGDKQTCKAVLTELFNLIDERTAKIPFLNRLVGGK</sequence>
<dbReference type="AlphaFoldDB" id="A0A4P5P668"/>
<dbReference type="Proteomes" id="UP000290567">
    <property type="component" value="Unassembled WGS sequence"/>
</dbReference>
<reference evidence="2" key="1">
    <citation type="submission" date="2019-02" db="EMBL/GenBank/DDBJ databases">
        <title>Draft genome sequence of Enterococcus sp. Gos25-1.</title>
        <authorList>
            <person name="Tanaka N."/>
            <person name="Shiwa Y."/>
            <person name="Fujita N."/>
        </authorList>
    </citation>
    <scope>NUCLEOTIDE SEQUENCE [LARGE SCALE GENOMIC DNA]</scope>
    <source>
        <strain evidence="2">Gos25-1</strain>
    </source>
</reference>
<dbReference type="RefSeq" id="WP_146621687.1">
    <property type="nucleotide sequence ID" value="NZ_BJCC01000009.1"/>
</dbReference>
<organism evidence="1 2">
    <name type="scientific">Enterococcus florum</name>
    <dbReference type="NCBI Taxonomy" id="2480627"/>
    <lineage>
        <taxon>Bacteria</taxon>
        <taxon>Bacillati</taxon>
        <taxon>Bacillota</taxon>
        <taxon>Bacilli</taxon>
        <taxon>Lactobacillales</taxon>
        <taxon>Enterococcaceae</taxon>
        <taxon>Enterococcus</taxon>
    </lineage>
</organism>
<protein>
    <submittedName>
        <fullName evidence="1">Uncharacterized protein</fullName>
    </submittedName>
</protein>
<proteinExistence type="predicted"/>
<name>A0A4P5P668_9ENTE</name>
<evidence type="ECO:0000313" key="2">
    <source>
        <dbReference type="Proteomes" id="UP000290567"/>
    </source>
</evidence>